<dbReference type="AlphaFoldDB" id="K0PFQ1"/>
<dbReference type="RefSeq" id="WP_007531976.1">
    <property type="nucleotide sequence ID" value="NZ_HF536772.1"/>
</dbReference>
<dbReference type="Proteomes" id="UP000009319">
    <property type="component" value="Unassembled WGS sequence"/>
</dbReference>
<keyword evidence="2" id="KW-1185">Reference proteome</keyword>
<name>K0PFQ1_9HYPH</name>
<protein>
    <submittedName>
        <fullName evidence="1">Uncharacterized protein</fullName>
    </submittedName>
</protein>
<evidence type="ECO:0000313" key="2">
    <source>
        <dbReference type="Proteomes" id="UP000009319"/>
    </source>
</evidence>
<accession>K0PFQ1</accession>
<comment type="caution">
    <text evidence="1">The sequence shown here is derived from an EMBL/GenBank/DDBJ whole genome shotgun (WGS) entry which is preliminary data.</text>
</comment>
<reference evidence="1 2" key="1">
    <citation type="journal article" date="2013" name="Genome Announc.">
        <title>Draft Genome Sequence of Rhizobium mesoamericanum STM3625, a Nitrogen-Fixing Symbiont of Mimosa pudica Isolated in French Guiana (South America).</title>
        <authorList>
            <person name="Moulin L."/>
            <person name="Mornico D."/>
            <person name="Melkonian R."/>
            <person name="Klonowska A."/>
        </authorList>
    </citation>
    <scope>NUCLEOTIDE SEQUENCE [LARGE SCALE GENOMIC DNA]</scope>
    <source>
        <strain evidence="1 2">STM3625</strain>
    </source>
</reference>
<organism evidence="1 2">
    <name type="scientific">Rhizobium mesoamericanum STM3625</name>
    <dbReference type="NCBI Taxonomy" id="1211777"/>
    <lineage>
        <taxon>Bacteria</taxon>
        <taxon>Pseudomonadati</taxon>
        <taxon>Pseudomonadota</taxon>
        <taxon>Alphaproteobacteria</taxon>
        <taxon>Hyphomicrobiales</taxon>
        <taxon>Rhizobiaceae</taxon>
        <taxon>Rhizobium/Agrobacterium group</taxon>
        <taxon>Rhizobium</taxon>
    </lineage>
</organism>
<sequence>MSEYLSALMGLIYHHLDNPAITGQEKQPDAETAKREKLFSDFIAEATRL</sequence>
<evidence type="ECO:0000313" key="1">
    <source>
        <dbReference type="EMBL" id="CCM75331.1"/>
    </source>
</evidence>
<gene>
    <name evidence="1" type="ORF">BN77_2473</name>
</gene>
<dbReference type="EMBL" id="CANI01000013">
    <property type="protein sequence ID" value="CCM75331.1"/>
    <property type="molecule type" value="Genomic_DNA"/>
</dbReference>
<proteinExistence type="predicted"/>
<dbReference type="HOGENOM" id="CLU_3139980_0_0_5"/>